<reference evidence="2 3" key="1">
    <citation type="submission" date="2017-09" db="EMBL/GenBank/DDBJ databases">
        <title>Depth-based differentiation of microbial function through sediment-hosted aquifers and enrichment of novel symbionts in the deep terrestrial subsurface.</title>
        <authorList>
            <person name="Probst A.J."/>
            <person name="Ladd B."/>
            <person name="Jarett J.K."/>
            <person name="Geller-Mcgrath D.E."/>
            <person name="Sieber C.M."/>
            <person name="Emerson J.B."/>
            <person name="Anantharaman K."/>
            <person name="Thomas B.C."/>
            <person name="Malmstrom R."/>
            <person name="Stieglmeier M."/>
            <person name="Klingl A."/>
            <person name="Woyke T."/>
            <person name="Ryan C.M."/>
            <person name="Banfield J.F."/>
        </authorList>
    </citation>
    <scope>NUCLEOTIDE SEQUENCE [LARGE SCALE GENOMIC DNA]</scope>
    <source>
        <strain evidence="2">CG07_land_8_20_14_0_80_42_15</strain>
    </source>
</reference>
<organism evidence="2 3">
    <name type="scientific">Candidatus Aquitaenariimonas noxiae</name>
    <dbReference type="NCBI Taxonomy" id="1974741"/>
    <lineage>
        <taxon>Bacteria</taxon>
        <taxon>Pseudomonadati</taxon>
        <taxon>Candidatus Omnitrophota</taxon>
        <taxon>Candidatus Aquitaenariimonas</taxon>
    </lineage>
</organism>
<name>A0A2J0KXR9_9BACT</name>
<accession>A0A2J0KXR9</accession>
<dbReference type="Proteomes" id="UP000230052">
    <property type="component" value="Unassembled WGS sequence"/>
</dbReference>
<dbReference type="Pfam" id="PF13338">
    <property type="entry name" value="AbiEi_4"/>
    <property type="match status" value="1"/>
</dbReference>
<dbReference type="EMBL" id="PEWV01000019">
    <property type="protein sequence ID" value="PIU42104.1"/>
    <property type="molecule type" value="Genomic_DNA"/>
</dbReference>
<evidence type="ECO:0000313" key="2">
    <source>
        <dbReference type="EMBL" id="PIU42104.1"/>
    </source>
</evidence>
<sequence>MSTRTQELVSFLKDHGGVVRFTDILKAGFHPDSLISLEKEKEVEKIARGLYRLTHYTFGSHPDLVAAALQSPRGVICLLSALAFHEATTEIPKRVDLAIPQKTHANRIKYPPVRFYRFATNAWKAGIEQREIEGYKIKVYSLAKTVADCFKFRNKIGADVAREALKIAVTEKNIKPKEIMHYAKICRVDSILKPILEALS</sequence>
<feature type="domain" description="AbiEi antitoxin N-terminal" evidence="1">
    <location>
        <begin position="6"/>
        <end position="54"/>
    </location>
</feature>
<evidence type="ECO:0000313" key="3">
    <source>
        <dbReference type="Proteomes" id="UP000230052"/>
    </source>
</evidence>
<evidence type="ECO:0000259" key="1">
    <source>
        <dbReference type="Pfam" id="PF13338"/>
    </source>
</evidence>
<dbReference type="InterPro" id="IPR025159">
    <property type="entry name" value="AbiEi_N"/>
</dbReference>
<gene>
    <name evidence="2" type="ORF">COS99_01970</name>
</gene>
<proteinExistence type="predicted"/>
<protein>
    <submittedName>
        <fullName evidence="2">Transcriptional regulator</fullName>
    </submittedName>
</protein>
<dbReference type="AlphaFoldDB" id="A0A2J0KXR9"/>
<comment type="caution">
    <text evidence="2">The sequence shown here is derived from an EMBL/GenBank/DDBJ whole genome shotgun (WGS) entry which is preliminary data.</text>
</comment>